<dbReference type="Pfam" id="PF00595">
    <property type="entry name" value="PDZ"/>
    <property type="match status" value="1"/>
</dbReference>
<evidence type="ECO:0000313" key="2">
    <source>
        <dbReference type="EMBL" id="KAL1503748.1"/>
    </source>
</evidence>
<name>A0AB34IQA7_PRYPA</name>
<evidence type="ECO:0000259" key="1">
    <source>
        <dbReference type="PROSITE" id="PS50106"/>
    </source>
</evidence>
<dbReference type="SUPFAM" id="SSF50156">
    <property type="entry name" value="PDZ domain-like"/>
    <property type="match status" value="1"/>
</dbReference>
<dbReference type="InterPro" id="IPR001478">
    <property type="entry name" value="PDZ"/>
</dbReference>
<feature type="domain" description="PDZ" evidence="1">
    <location>
        <begin position="35"/>
        <end position="116"/>
    </location>
</feature>
<dbReference type="Gene3D" id="2.30.42.10">
    <property type="match status" value="1"/>
</dbReference>
<dbReference type="Pfam" id="PF03572">
    <property type="entry name" value="Peptidase_S41"/>
    <property type="match status" value="1"/>
</dbReference>
<gene>
    <name evidence="2" type="ORF">AB1Y20_012217</name>
</gene>
<dbReference type="SUPFAM" id="SSF52096">
    <property type="entry name" value="ClpP/crotonase"/>
    <property type="match status" value="1"/>
</dbReference>
<comment type="caution">
    <text evidence="2">The sequence shown here is derived from an EMBL/GenBank/DDBJ whole genome shotgun (WGS) entry which is preliminary data.</text>
</comment>
<dbReference type="Gene3D" id="3.30.750.44">
    <property type="match status" value="1"/>
</dbReference>
<evidence type="ECO:0000313" key="3">
    <source>
        <dbReference type="Proteomes" id="UP001515480"/>
    </source>
</evidence>
<dbReference type="GO" id="GO:0008236">
    <property type="term" value="F:serine-type peptidase activity"/>
    <property type="evidence" value="ECO:0007669"/>
    <property type="project" value="InterPro"/>
</dbReference>
<protein>
    <recommendedName>
        <fullName evidence="1">PDZ domain-containing protein</fullName>
    </recommendedName>
</protein>
<dbReference type="Gene3D" id="3.90.226.10">
    <property type="entry name" value="2-enoyl-CoA Hydratase, Chain A, domain 1"/>
    <property type="match status" value="1"/>
</dbReference>
<dbReference type="EMBL" id="JBGBPQ010000021">
    <property type="protein sequence ID" value="KAL1503748.1"/>
    <property type="molecule type" value="Genomic_DNA"/>
</dbReference>
<dbReference type="SMART" id="SM00228">
    <property type="entry name" value="PDZ"/>
    <property type="match status" value="1"/>
</dbReference>
<dbReference type="InterPro" id="IPR036034">
    <property type="entry name" value="PDZ_sf"/>
</dbReference>
<dbReference type="AlphaFoldDB" id="A0AB34IQA7"/>
<dbReference type="InterPro" id="IPR029045">
    <property type="entry name" value="ClpP/crotonase-like_dom_sf"/>
</dbReference>
<accession>A0AB34IQA7</accession>
<dbReference type="GO" id="GO:0004175">
    <property type="term" value="F:endopeptidase activity"/>
    <property type="evidence" value="ECO:0007669"/>
    <property type="project" value="TreeGrafter"/>
</dbReference>
<sequence length="214" mass="22492">MKKGPLTEKLALEEADMIVRHLGDRYSRVLTPSQTSKLNKYDVTGVGINLVISDSGEVKVGAVPPSDSDAAKLGIGFGDVVLSINGRESKGMTSFDALEAIQGDGGNVVMQLVPADGGSAREVVLRKTFTTRDPVSSHVIDAPDGTRVGYIKLIEFNAQCKRKVQDAVDALRVAGASKLVLDLRGNGGGVLDGALGIAGFFLDKPLVLHASYCP</sequence>
<dbReference type="Proteomes" id="UP001515480">
    <property type="component" value="Unassembled WGS sequence"/>
</dbReference>
<dbReference type="PROSITE" id="PS50106">
    <property type="entry name" value="PDZ"/>
    <property type="match status" value="1"/>
</dbReference>
<keyword evidence="3" id="KW-1185">Reference proteome</keyword>
<reference evidence="2 3" key="1">
    <citation type="journal article" date="2024" name="Science">
        <title>Giant polyketide synthase enzymes in the biosynthesis of giant marine polyether toxins.</title>
        <authorList>
            <person name="Fallon T.R."/>
            <person name="Shende V.V."/>
            <person name="Wierzbicki I.H."/>
            <person name="Pendleton A.L."/>
            <person name="Watervoot N.F."/>
            <person name="Auber R.P."/>
            <person name="Gonzalez D.J."/>
            <person name="Wisecaver J.H."/>
            <person name="Moore B.S."/>
        </authorList>
    </citation>
    <scope>NUCLEOTIDE SEQUENCE [LARGE SCALE GENOMIC DNA]</scope>
    <source>
        <strain evidence="2 3">12B1</strain>
    </source>
</reference>
<dbReference type="PANTHER" id="PTHR32060:SF22">
    <property type="entry name" value="CARBOXYL-TERMINAL-PROCESSING PEPTIDASE 3, CHLOROPLASTIC"/>
    <property type="match status" value="1"/>
</dbReference>
<dbReference type="InterPro" id="IPR005151">
    <property type="entry name" value="Tail-specific_protease"/>
</dbReference>
<organism evidence="2 3">
    <name type="scientific">Prymnesium parvum</name>
    <name type="common">Toxic golden alga</name>
    <dbReference type="NCBI Taxonomy" id="97485"/>
    <lineage>
        <taxon>Eukaryota</taxon>
        <taxon>Haptista</taxon>
        <taxon>Haptophyta</taxon>
        <taxon>Prymnesiophyceae</taxon>
        <taxon>Prymnesiales</taxon>
        <taxon>Prymnesiaceae</taxon>
        <taxon>Prymnesium</taxon>
    </lineage>
</organism>
<dbReference type="PANTHER" id="PTHR32060">
    <property type="entry name" value="TAIL-SPECIFIC PROTEASE"/>
    <property type="match status" value="1"/>
</dbReference>
<proteinExistence type="predicted"/>
<dbReference type="GO" id="GO:0006508">
    <property type="term" value="P:proteolysis"/>
    <property type="evidence" value="ECO:0007669"/>
    <property type="project" value="InterPro"/>
</dbReference>